<feature type="domain" description="RDD" evidence="8">
    <location>
        <begin position="54"/>
        <end position="194"/>
    </location>
</feature>
<keyword evidence="3 7" id="KW-0812">Transmembrane</keyword>
<gene>
    <name evidence="9" type="ORF">A2Z33_07300</name>
</gene>
<keyword evidence="2" id="KW-1003">Cell membrane</keyword>
<feature type="transmembrane region" description="Helical" evidence="7">
    <location>
        <begin position="162"/>
        <end position="180"/>
    </location>
</feature>
<keyword evidence="5 7" id="KW-0472">Membrane</keyword>
<evidence type="ECO:0000256" key="4">
    <source>
        <dbReference type="ARBA" id="ARBA00022989"/>
    </source>
</evidence>
<dbReference type="Proteomes" id="UP000178448">
    <property type="component" value="Unassembled WGS sequence"/>
</dbReference>
<dbReference type="GO" id="GO:0005886">
    <property type="term" value="C:plasma membrane"/>
    <property type="evidence" value="ECO:0007669"/>
    <property type="project" value="UniProtKB-SubCell"/>
</dbReference>
<sequence>MPDSVGQLPVFHRSQAVTEPAPAAPAISPPLPKSGETHPAVNTSAETDGQNTRYASLIERTVSELIDMLVVCLMNFVIYLVLTVALTIIANFSGKGAISDLLTQASINSSNFLFWLFIPLYFVYKTVDTIKTGRTVGKRLTGIMVMSETGSITLNQAIIREFAGKLFTLATCGIGILMMLRSPKSQMLHDMLAKTTVVRTGNTPWLTLSLP</sequence>
<dbReference type="STRING" id="1798374.A2Z33_07300"/>
<dbReference type="InterPro" id="IPR010432">
    <property type="entry name" value="RDD"/>
</dbReference>
<dbReference type="PANTHER" id="PTHR36115:SF6">
    <property type="entry name" value="PROLINE-RICH ANTIGEN HOMOLOG"/>
    <property type="match status" value="1"/>
</dbReference>
<evidence type="ECO:0000259" key="8">
    <source>
        <dbReference type="Pfam" id="PF06271"/>
    </source>
</evidence>
<dbReference type="EMBL" id="MFJD01000001">
    <property type="protein sequence ID" value="OGG05058.1"/>
    <property type="molecule type" value="Genomic_DNA"/>
</dbReference>
<accession>A0A1F5YXZ0</accession>
<evidence type="ECO:0000256" key="5">
    <source>
        <dbReference type="ARBA" id="ARBA00023136"/>
    </source>
</evidence>
<comment type="subcellular location">
    <subcellularLocation>
        <location evidence="1">Cell membrane</location>
        <topology evidence="1">Multi-pass membrane protein</topology>
    </subcellularLocation>
</comment>
<evidence type="ECO:0000256" key="6">
    <source>
        <dbReference type="SAM" id="MobiDB-lite"/>
    </source>
</evidence>
<evidence type="ECO:0000256" key="1">
    <source>
        <dbReference type="ARBA" id="ARBA00004651"/>
    </source>
</evidence>
<evidence type="ECO:0000256" key="3">
    <source>
        <dbReference type="ARBA" id="ARBA00022692"/>
    </source>
</evidence>
<dbReference type="PANTHER" id="PTHR36115">
    <property type="entry name" value="PROLINE-RICH ANTIGEN HOMOLOG-RELATED"/>
    <property type="match status" value="1"/>
</dbReference>
<evidence type="ECO:0000256" key="2">
    <source>
        <dbReference type="ARBA" id="ARBA00022475"/>
    </source>
</evidence>
<organism evidence="9 10">
    <name type="scientific">Candidatus Gottesmanbacteria bacterium RBG_16_52_11</name>
    <dbReference type="NCBI Taxonomy" id="1798374"/>
    <lineage>
        <taxon>Bacteria</taxon>
        <taxon>Candidatus Gottesmaniibacteriota</taxon>
    </lineage>
</organism>
<proteinExistence type="predicted"/>
<feature type="transmembrane region" description="Helical" evidence="7">
    <location>
        <begin position="68"/>
        <end position="89"/>
    </location>
</feature>
<protein>
    <recommendedName>
        <fullName evidence="8">RDD domain-containing protein</fullName>
    </recommendedName>
</protein>
<evidence type="ECO:0000313" key="10">
    <source>
        <dbReference type="Proteomes" id="UP000178448"/>
    </source>
</evidence>
<reference evidence="9 10" key="1">
    <citation type="journal article" date="2016" name="Nat. Commun.">
        <title>Thousands of microbial genomes shed light on interconnected biogeochemical processes in an aquifer system.</title>
        <authorList>
            <person name="Anantharaman K."/>
            <person name="Brown C.T."/>
            <person name="Hug L.A."/>
            <person name="Sharon I."/>
            <person name="Castelle C.J."/>
            <person name="Probst A.J."/>
            <person name="Thomas B.C."/>
            <person name="Singh A."/>
            <person name="Wilkins M.J."/>
            <person name="Karaoz U."/>
            <person name="Brodie E.L."/>
            <person name="Williams K.H."/>
            <person name="Hubbard S.S."/>
            <person name="Banfield J.F."/>
        </authorList>
    </citation>
    <scope>NUCLEOTIDE SEQUENCE [LARGE SCALE GENOMIC DNA]</scope>
</reference>
<evidence type="ECO:0000313" key="9">
    <source>
        <dbReference type="EMBL" id="OGG05058.1"/>
    </source>
</evidence>
<dbReference type="Pfam" id="PF06271">
    <property type="entry name" value="RDD"/>
    <property type="match status" value="1"/>
</dbReference>
<evidence type="ECO:0000256" key="7">
    <source>
        <dbReference type="SAM" id="Phobius"/>
    </source>
</evidence>
<feature type="transmembrane region" description="Helical" evidence="7">
    <location>
        <begin position="101"/>
        <end position="124"/>
    </location>
</feature>
<name>A0A1F5YXZ0_9BACT</name>
<dbReference type="AlphaFoldDB" id="A0A1F5YXZ0"/>
<keyword evidence="4 7" id="KW-1133">Transmembrane helix</keyword>
<feature type="region of interest" description="Disordered" evidence="6">
    <location>
        <begin position="18"/>
        <end position="48"/>
    </location>
</feature>
<dbReference type="InterPro" id="IPR051791">
    <property type="entry name" value="Pra-immunoreactive"/>
</dbReference>
<comment type="caution">
    <text evidence="9">The sequence shown here is derived from an EMBL/GenBank/DDBJ whole genome shotgun (WGS) entry which is preliminary data.</text>
</comment>